<dbReference type="GO" id="GO:0005737">
    <property type="term" value="C:cytoplasm"/>
    <property type="evidence" value="ECO:0007669"/>
    <property type="project" value="UniProtKB-SubCell"/>
</dbReference>
<sequence length="204" mass="22438">MYVVALTGGIGSGKTTIANHFHALGVEIVDADLVARQVVEPGTPALAAIAEHFGPAIIAADGSLDRRALRERIFCQPEDKAWLNALLHPLIREEMIRQCAATRSPYCLLVVPLLVENHLTGLGNRVLVIDVDEAVQIERTCRRDEVNASQVRAILASQASRAERLAAADDVIRNQDQTPEALQREILRLHEAYLRFATQQAHSQ</sequence>
<dbReference type="EC" id="2.7.1.24" evidence="8 9"/>
<dbReference type="PANTHER" id="PTHR10695:SF46">
    <property type="entry name" value="BIFUNCTIONAL COENZYME A SYNTHASE-RELATED"/>
    <property type="match status" value="1"/>
</dbReference>
<proteinExistence type="inferred from homology"/>
<evidence type="ECO:0000313" key="11">
    <source>
        <dbReference type="Proteomes" id="UP000594034"/>
    </source>
</evidence>
<evidence type="ECO:0000256" key="4">
    <source>
        <dbReference type="ARBA" id="ARBA00022741"/>
    </source>
</evidence>
<dbReference type="NCBIfam" id="TIGR00152">
    <property type="entry name" value="dephospho-CoA kinase"/>
    <property type="match status" value="1"/>
</dbReference>
<dbReference type="InterPro" id="IPR001977">
    <property type="entry name" value="Depp_CoAkinase"/>
</dbReference>
<evidence type="ECO:0000313" key="10">
    <source>
        <dbReference type="EMBL" id="QFI55732.1"/>
    </source>
</evidence>
<dbReference type="Gene3D" id="3.40.50.300">
    <property type="entry name" value="P-loop containing nucleotide triphosphate hydrolases"/>
    <property type="match status" value="1"/>
</dbReference>
<protein>
    <recommendedName>
        <fullName evidence="8 9">Dephospho-CoA kinase</fullName>
        <ecNumber evidence="8 9">2.7.1.24</ecNumber>
    </recommendedName>
    <alternativeName>
        <fullName evidence="8">Dephosphocoenzyme A kinase</fullName>
    </alternativeName>
</protein>
<dbReference type="Proteomes" id="UP000594034">
    <property type="component" value="Chromosome"/>
</dbReference>
<dbReference type="FunFam" id="3.40.50.300:FF:000518">
    <property type="entry name" value="Dephospho-CoA kinase"/>
    <property type="match status" value="1"/>
</dbReference>
<evidence type="ECO:0000256" key="5">
    <source>
        <dbReference type="ARBA" id="ARBA00022777"/>
    </source>
</evidence>
<feature type="binding site" evidence="8">
    <location>
        <begin position="11"/>
        <end position="16"/>
    </location>
    <ligand>
        <name>ATP</name>
        <dbReference type="ChEBI" id="CHEBI:30616"/>
    </ligand>
</feature>
<comment type="pathway">
    <text evidence="8">Cofactor biosynthesis; coenzyme A biosynthesis; CoA from (R)-pantothenate: step 5/5.</text>
</comment>
<keyword evidence="4 8" id="KW-0547">Nucleotide-binding</keyword>
<dbReference type="PANTHER" id="PTHR10695">
    <property type="entry name" value="DEPHOSPHO-COA KINASE-RELATED"/>
    <property type="match status" value="1"/>
</dbReference>
<reference evidence="10 11" key="1">
    <citation type="submission" date="2019-05" db="EMBL/GenBank/DDBJ databases">
        <title>OXA-830, a novel chromosomally encoded expanded-spectrum class D beta-lactamase in Aeromonas simiae.</title>
        <authorList>
            <person name="Zhou W."/>
            <person name="Chen Q."/>
        </authorList>
    </citation>
    <scope>NUCLEOTIDE SEQUENCE [LARGE SCALE GENOMIC DNA]</scope>
    <source>
        <strain evidence="10 11">A6</strain>
    </source>
</reference>
<comment type="similarity">
    <text evidence="1 8">Belongs to the CoaE family.</text>
</comment>
<keyword evidence="2 8" id="KW-0963">Cytoplasm</keyword>
<dbReference type="KEGG" id="asim:FE240_14165"/>
<dbReference type="HAMAP" id="MF_00376">
    <property type="entry name" value="Dephospho_CoA_kinase"/>
    <property type="match status" value="1"/>
</dbReference>
<dbReference type="RefSeq" id="WP_193001830.1">
    <property type="nucleotide sequence ID" value="NZ_CP040449.1"/>
</dbReference>
<dbReference type="Pfam" id="PF01121">
    <property type="entry name" value="CoaE"/>
    <property type="match status" value="1"/>
</dbReference>
<dbReference type="EMBL" id="CP040449">
    <property type="protein sequence ID" value="QFI55732.1"/>
    <property type="molecule type" value="Genomic_DNA"/>
</dbReference>
<keyword evidence="6 8" id="KW-0067">ATP-binding</keyword>
<evidence type="ECO:0000256" key="1">
    <source>
        <dbReference type="ARBA" id="ARBA00009018"/>
    </source>
</evidence>
<keyword evidence="3 8" id="KW-0808">Transferase</keyword>
<keyword evidence="11" id="KW-1185">Reference proteome</keyword>
<gene>
    <name evidence="8 10" type="primary">coaE</name>
    <name evidence="10" type="ORF">FE240_14165</name>
</gene>
<comment type="function">
    <text evidence="8">Catalyzes the phosphorylation of the 3'-hydroxyl group of dephosphocoenzyme A to form coenzyme A.</text>
</comment>
<comment type="subcellular location">
    <subcellularLocation>
        <location evidence="8">Cytoplasm</location>
    </subcellularLocation>
</comment>
<dbReference type="InterPro" id="IPR027417">
    <property type="entry name" value="P-loop_NTPase"/>
</dbReference>
<evidence type="ECO:0000256" key="2">
    <source>
        <dbReference type="ARBA" id="ARBA00022490"/>
    </source>
</evidence>
<evidence type="ECO:0000256" key="7">
    <source>
        <dbReference type="ARBA" id="ARBA00022993"/>
    </source>
</evidence>
<dbReference type="PROSITE" id="PS51219">
    <property type="entry name" value="DPCK"/>
    <property type="match status" value="1"/>
</dbReference>
<dbReference type="GO" id="GO:0004140">
    <property type="term" value="F:dephospho-CoA kinase activity"/>
    <property type="evidence" value="ECO:0007669"/>
    <property type="project" value="UniProtKB-UniRule"/>
</dbReference>
<dbReference type="CDD" id="cd02022">
    <property type="entry name" value="DPCK"/>
    <property type="match status" value="1"/>
</dbReference>
<keyword evidence="7 8" id="KW-0173">Coenzyme A biosynthesis</keyword>
<evidence type="ECO:0000256" key="8">
    <source>
        <dbReference type="HAMAP-Rule" id="MF_00376"/>
    </source>
</evidence>
<accession>A0A5J6WXL6</accession>
<dbReference type="GO" id="GO:0015937">
    <property type="term" value="P:coenzyme A biosynthetic process"/>
    <property type="evidence" value="ECO:0007669"/>
    <property type="project" value="UniProtKB-UniRule"/>
</dbReference>
<dbReference type="GO" id="GO:0005524">
    <property type="term" value="F:ATP binding"/>
    <property type="evidence" value="ECO:0007669"/>
    <property type="project" value="UniProtKB-UniRule"/>
</dbReference>
<dbReference type="SUPFAM" id="SSF52540">
    <property type="entry name" value="P-loop containing nucleoside triphosphate hydrolases"/>
    <property type="match status" value="1"/>
</dbReference>
<name>A0A5J6WXL6_9GAMM</name>
<keyword evidence="5 8" id="KW-0418">Kinase</keyword>
<comment type="catalytic activity">
    <reaction evidence="8">
        <text>3'-dephospho-CoA + ATP = ADP + CoA + H(+)</text>
        <dbReference type="Rhea" id="RHEA:18245"/>
        <dbReference type="ChEBI" id="CHEBI:15378"/>
        <dbReference type="ChEBI" id="CHEBI:30616"/>
        <dbReference type="ChEBI" id="CHEBI:57287"/>
        <dbReference type="ChEBI" id="CHEBI:57328"/>
        <dbReference type="ChEBI" id="CHEBI:456216"/>
        <dbReference type="EC" id="2.7.1.24"/>
    </reaction>
</comment>
<dbReference type="UniPathway" id="UPA00241">
    <property type="reaction ID" value="UER00356"/>
</dbReference>
<dbReference type="AlphaFoldDB" id="A0A5J6WXL6"/>
<evidence type="ECO:0000256" key="3">
    <source>
        <dbReference type="ARBA" id="ARBA00022679"/>
    </source>
</evidence>
<evidence type="ECO:0000256" key="9">
    <source>
        <dbReference type="NCBIfam" id="TIGR00152"/>
    </source>
</evidence>
<organism evidence="10 11">
    <name type="scientific">Aeromonas simiae</name>
    <dbReference type="NCBI Taxonomy" id="218936"/>
    <lineage>
        <taxon>Bacteria</taxon>
        <taxon>Pseudomonadati</taxon>
        <taxon>Pseudomonadota</taxon>
        <taxon>Gammaproteobacteria</taxon>
        <taxon>Aeromonadales</taxon>
        <taxon>Aeromonadaceae</taxon>
        <taxon>Aeromonas</taxon>
    </lineage>
</organism>
<evidence type="ECO:0000256" key="6">
    <source>
        <dbReference type="ARBA" id="ARBA00022840"/>
    </source>
</evidence>